<keyword evidence="4" id="KW-0032">Aminotransferase</keyword>
<dbReference type="Proteomes" id="UP000247476">
    <property type="component" value="Unassembled WGS sequence"/>
</dbReference>
<dbReference type="InterPro" id="IPR015424">
    <property type="entry name" value="PyrdxlP-dep_Trfase"/>
</dbReference>
<dbReference type="SUPFAM" id="SSF53383">
    <property type="entry name" value="PLP-dependent transferases"/>
    <property type="match status" value="1"/>
</dbReference>
<dbReference type="AlphaFoldDB" id="A0A2V5K671"/>
<keyword evidence="2 3" id="KW-0663">Pyridoxal phosphate</keyword>
<accession>A0A2V5K671</accession>
<gene>
    <name evidence="4" type="ORF">DLM86_09875</name>
</gene>
<sequence length="417" mass="45121">MYIRNGGELSMTISGQWHERLEQAIPWGSSTCSKAPSLLPEEPAVIVRGDGCRVWDADGNEYIDFRNGLGPITLGYRFPEVDEAIRRQLDNGIVFGQPHPLEAEVAELLGELVPCAERVRFLKTGGEALAAAIRIARTYTGRDRIVQVGYNGWLNALAGGGPSLPGQRATGSPKGVPAAVSGLHHAVGWNDIGSVERWFDDCGSEIAAVVVAADYAEMEKGASFYPALRELTRKHGALLVYDEIVTGFRIAIGGVQHYFGVVPDMAVFSKGIANGMPLSAYMGSKEVMAACDRGGAVISSTFGGETLSLAASRATIRIYREQDVVGHLWRQGEKLWGGLNERLSAAGLPIRLKGYAPCPAFTLQEGADPAVRDRFFRAAYRNGVSLYNISYVNYSHKDADIAEALERLEQACRETAV</sequence>
<evidence type="ECO:0000313" key="4">
    <source>
        <dbReference type="EMBL" id="PYI54851.1"/>
    </source>
</evidence>
<organism evidence="4 5">
    <name type="scientific">Paenibacillus flagellatus</name>
    <dbReference type="NCBI Taxonomy" id="2211139"/>
    <lineage>
        <taxon>Bacteria</taxon>
        <taxon>Bacillati</taxon>
        <taxon>Bacillota</taxon>
        <taxon>Bacilli</taxon>
        <taxon>Bacillales</taxon>
        <taxon>Paenibacillaceae</taxon>
        <taxon>Paenibacillus</taxon>
    </lineage>
</organism>
<dbReference type="Pfam" id="PF00202">
    <property type="entry name" value="Aminotran_3"/>
    <property type="match status" value="1"/>
</dbReference>
<dbReference type="InterPro" id="IPR015422">
    <property type="entry name" value="PyrdxlP-dep_Trfase_small"/>
</dbReference>
<comment type="caution">
    <text evidence="4">The sequence shown here is derived from an EMBL/GenBank/DDBJ whole genome shotgun (WGS) entry which is preliminary data.</text>
</comment>
<dbReference type="PANTHER" id="PTHR43713:SF3">
    <property type="entry name" value="GLUTAMATE-1-SEMIALDEHYDE 2,1-AMINOMUTASE 1, CHLOROPLASTIC-RELATED"/>
    <property type="match status" value="1"/>
</dbReference>
<reference evidence="4 5" key="1">
    <citation type="submission" date="2018-05" db="EMBL/GenBank/DDBJ databases">
        <title>Paenibacillus flagellatus sp. nov., isolated from selenium mineral soil.</title>
        <authorList>
            <person name="Dai X."/>
        </authorList>
    </citation>
    <scope>NUCLEOTIDE SEQUENCE [LARGE SCALE GENOMIC DNA]</scope>
    <source>
        <strain evidence="4 5">DXL2</strain>
    </source>
</reference>
<name>A0A2V5K671_9BACL</name>
<dbReference type="GO" id="GO:0030170">
    <property type="term" value="F:pyridoxal phosphate binding"/>
    <property type="evidence" value="ECO:0007669"/>
    <property type="project" value="InterPro"/>
</dbReference>
<dbReference type="Gene3D" id="3.40.640.10">
    <property type="entry name" value="Type I PLP-dependent aspartate aminotransferase-like (Major domain)"/>
    <property type="match status" value="1"/>
</dbReference>
<dbReference type="InterPro" id="IPR015421">
    <property type="entry name" value="PyrdxlP-dep_Trfase_major"/>
</dbReference>
<dbReference type="EMBL" id="QJVJ01000004">
    <property type="protein sequence ID" value="PYI54851.1"/>
    <property type="molecule type" value="Genomic_DNA"/>
</dbReference>
<comment type="cofactor">
    <cofactor evidence="1">
        <name>pyridoxal 5'-phosphate</name>
        <dbReference type="ChEBI" id="CHEBI:597326"/>
    </cofactor>
</comment>
<dbReference type="PANTHER" id="PTHR43713">
    <property type="entry name" value="GLUTAMATE-1-SEMIALDEHYDE 2,1-AMINOMUTASE"/>
    <property type="match status" value="1"/>
</dbReference>
<evidence type="ECO:0000256" key="2">
    <source>
        <dbReference type="ARBA" id="ARBA00022898"/>
    </source>
</evidence>
<comment type="similarity">
    <text evidence="3">Belongs to the class-III pyridoxal-phosphate-dependent aminotransferase family.</text>
</comment>
<protein>
    <submittedName>
        <fullName evidence="4">Aspartate aminotransferase family protein</fullName>
    </submittedName>
</protein>
<keyword evidence="5" id="KW-1185">Reference proteome</keyword>
<dbReference type="Gene3D" id="3.90.1150.10">
    <property type="entry name" value="Aspartate Aminotransferase, domain 1"/>
    <property type="match status" value="1"/>
</dbReference>
<dbReference type="GO" id="GO:0008483">
    <property type="term" value="F:transaminase activity"/>
    <property type="evidence" value="ECO:0007669"/>
    <property type="project" value="UniProtKB-KW"/>
</dbReference>
<dbReference type="PIRSF" id="PIRSF000521">
    <property type="entry name" value="Transaminase_4ab_Lys_Orn"/>
    <property type="match status" value="1"/>
</dbReference>
<dbReference type="InterPro" id="IPR005814">
    <property type="entry name" value="Aminotrans_3"/>
</dbReference>
<evidence type="ECO:0000256" key="1">
    <source>
        <dbReference type="ARBA" id="ARBA00001933"/>
    </source>
</evidence>
<evidence type="ECO:0000313" key="5">
    <source>
        <dbReference type="Proteomes" id="UP000247476"/>
    </source>
</evidence>
<proteinExistence type="inferred from homology"/>
<dbReference type="InterPro" id="IPR049704">
    <property type="entry name" value="Aminotrans_3_PPA_site"/>
</dbReference>
<evidence type="ECO:0000256" key="3">
    <source>
        <dbReference type="RuleBase" id="RU003560"/>
    </source>
</evidence>
<keyword evidence="4" id="KW-0808">Transferase</keyword>
<dbReference type="PROSITE" id="PS00600">
    <property type="entry name" value="AA_TRANSFER_CLASS_3"/>
    <property type="match status" value="1"/>
</dbReference>